<keyword evidence="2" id="KW-1185">Reference proteome</keyword>
<dbReference type="EMBL" id="JBHSCZ010000001">
    <property type="protein sequence ID" value="MFC4262463.1"/>
    <property type="molecule type" value="Genomic_DNA"/>
</dbReference>
<name>A0ABV8QS16_9BACT</name>
<organism evidence="1 2">
    <name type="scientific">Ferruginibacter yonginensis</name>
    <dbReference type="NCBI Taxonomy" id="1310416"/>
    <lineage>
        <taxon>Bacteria</taxon>
        <taxon>Pseudomonadati</taxon>
        <taxon>Bacteroidota</taxon>
        <taxon>Chitinophagia</taxon>
        <taxon>Chitinophagales</taxon>
        <taxon>Chitinophagaceae</taxon>
        <taxon>Ferruginibacter</taxon>
    </lineage>
</organism>
<evidence type="ECO:0000313" key="1">
    <source>
        <dbReference type="EMBL" id="MFC4262463.1"/>
    </source>
</evidence>
<sequence length="502" mass="58043">MMLSGKDKIALERYRNLLKQVSESNSVNPLESKKEQQERINKAKVDFAYFVNTYFPHYATAELAPFHIKLAKKIRADKRIKRLLGWGRGLAKSTMLDILIPLWLWINDDLKVMVLVGQNADKACILISDIQAEFEANPLLIHDYGAQRTIGSWEEGKFVTKNDCAFFALGMGESPRGVRHRQYRPDYIIADDLDTKEVCRNPKRVREYANWVCEDLLGTLDERGSRFIMVNNVFAPHTILTEIRDTRSGFTYDQQNATDENYNPTWAAKNTREFYLSQLEAMGALSFAAEYNNSPYVQGTVFTESMIQWAPIPNINHFDSIIGFWDVAYSEAKTADYNAIKVWGVKNGNFYLIKAFVRQCKMDVAIRWVNDYSLSLAKSATINWWFESQFWNDALMMVMHQVNKSYDEPVNFSKSEKPKGAKFDRMLNMLPYYQQRKIFYNQAEKNNADMQLGIAQLFGIEAGYKGHDDSPDADAQAIEKLSKRVRKTNAPYRMGKRQNFKF</sequence>
<gene>
    <name evidence="1" type="ORF">ACFOWM_06225</name>
</gene>
<reference evidence="2" key="1">
    <citation type="journal article" date="2019" name="Int. J. Syst. Evol. Microbiol.">
        <title>The Global Catalogue of Microorganisms (GCM) 10K type strain sequencing project: providing services to taxonomists for standard genome sequencing and annotation.</title>
        <authorList>
            <consortium name="The Broad Institute Genomics Platform"/>
            <consortium name="The Broad Institute Genome Sequencing Center for Infectious Disease"/>
            <person name="Wu L."/>
            <person name="Ma J."/>
        </authorList>
    </citation>
    <scope>NUCLEOTIDE SEQUENCE [LARGE SCALE GENOMIC DNA]</scope>
    <source>
        <strain evidence="2">CECT 8289</strain>
    </source>
</reference>
<evidence type="ECO:0000313" key="2">
    <source>
        <dbReference type="Proteomes" id="UP001595907"/>
    </source>
</evidence>
<dbReference type="Proteomes" id="UP001595907">
    <property type="component" value="Unassembled WGS sequence"/>
</dbReference>
<comment type="caution">
    <text evidence="1">The sequence shown here is derived from an EMBL/GenBank/DDBJ whole genome shotgun (WGS) entry which is preliminary data.</text>
</comment>
<evidence type="ECO:0008006" key="3">
    <source>
        <dbReference type="Google" id="ProtNLM"/>
    </source>
</evidence>
<proteinExistence type="predicted"/>
<accession>A0ABV8QS16</accession>
<dbReference type="InterPro" id="IPR027417">
    <property type="entry name" value="P-loop_NTPase"/>
</dbReference>
<dbReference type="Gene3D" id="3.40.50.300">
    <property type="entry name" value="P-loop containing nucleotide triphosphate hydrolases"/>
    <property type="match status" value="1"/>
</dbReference>
<protein>
    <recommendedName>
        <fullName evidence="3">Phage terminase large subunit N-terminal domain-containing protein</fullName>
    </recommendedName>
</protein>
<dbReference type="RefSeq" id="WP_379707895.1">
    <property type="nucleotide sequence ID" value="NZ_JBHSCZ010000001.1"/>
</dbReference>